<proteinExistence type="predicted"/>
<dbReference type="InterPro" id="IPR031893">
    <property type="entry name" value="Phage_tail_APC"/>
</dbReference>
<feature type="domain" description="Phage tail assembly chaperone-like" evidence="2">
    <location>
        <begin position="69"/>
        <end position="135"/>
    </location>
</feature>
<dbReference type="EMBL" id="JAVDVC010000001">
    <property type="protein sequence ID" value="MDR6956598.1"/>
    <property type="molecule type" value="Genomic_DNA"/>
</dbReference>
<evidence type="ECO:0000256" key="1">
    <source>
        <dbReference type="SAM" id="MobiDB-lite"/>
    </source>
</evidence>
<protein>
    <recommendedName>
        <fullName evidence="2">Phage tail assembly chaperone-like domain-containing protein</fullName>
    </recommendedName>
</protein>
<evidence type="ECO:0000313" key="4">
    <source>
        <dbReference type="Proteomes" id="UP001252613"/>
    </source>
</evidence>
<gene>
    <name evidence="3" type="ORF">J2W43_000561</name>
</gene>
<dbReference type="Proteomes" id="UP001252613">
    <property type="component" value="Unassembled WGS sequence"/>
</dbReference>
<organism evidence="3 4">
    <name type="scientific">Pseudomonas brassicacearum</name>
    <dbReference type="NCBI Taxonomy" id="930166"/>
    <lineage>
        <taxon>Bacteria</taxon>
        <taxon>Pseudomonadati</taxon>
        <taxon>Pseudomonadota</taxon>
        <taxon>Gammaproteobacteria</taxon>
        <taxon>Pseudomonadales</taxon>
        <taxon>Pseudomonadaceae</taxon>
        <taxon>Pseudomonas</taxon>
    </lineage>
</organism>
<evidence type="ECO:0000313" key="3">
    <source>
        <dbReference type="EMBL" id="MDR6956598.1"/>
    </source>
</evidence>
<evidence type="ECO:0000259" key="2">
    <source>
        <dbReference type="Pfam" id="PF16778"/>
    </source>
</evidence>
<dbReference type="AlphaFoldDB" id="A0AAW8M4I7"/>
<comment type="caution">
    <text evidence="3">The sequence shown here is derived from an EMBL/GenBank/DDBJ whole genome shotgun (WGS) entry which is preliminary data.</text>
</comment>
<name>A0AAW8M4I7_9PSED</name>
<dbReference type="Pfam" id="PF16778">
    <property type="entry name" value="Phage_tail_APC"/>
    <property type="match status" value="1"/>
</dbReference>
<feature type="region of interest" description="Disordered" evidence="1">
    <location>
        <begin position="120"/>
        <end position="142"/>
    </location>
</feature>
<dbReference type="RefSeq" id="WP_310356111.1">
    <property type="nucleotide sequence ID" value="NZ_JAVDVC010000001.1"/>
</dbReference>
<reference evidence="3" key="1">
    <citation type="submission" date="2023-07" db="EMBL/GenBank/DDBJ databases">
        <title>Sorghum-associated microbial communities from plants grown in Nebraska, USA.</title>
        <authorList>
            <person name="Schachtman D."/>
        </authorList>
    </citation>
    <scope>NUCLEOTIDE SEQUENCE</scope>
    <source>
        <strain evidence="3">3432</strain>
    </source>
</reference>
<accession>A0AAW8M4I7</accession>
<sequence>MKRYYSQTTGCSYLLGLHTSMPEDAVEIPEELFLSVICNPPPGMVRTHDEKGLPCLVDAPEPTQDLEAQERVWRDNELSGVLWLRERHRDQLEIESPTTLTTEQFNELLVYLQALRDWPQSPDFPDSQNRPKAPAWIAEQIQ</sequence>